<feature type="domain" description="PPM-type phosphatase" evidence="10">
    <location>
        <begin position="104"/>
        <end position="171"/>
    </location>
</feature>
<dbReference type="Proteomes" id="UP000516437">
    <property type="component" value="Chromosome 7"/>
</dbReference>
<dbReference type="InterPro" id="IPR000222">
    <property type="entry name" value="PP2C_BS"/>
</dbReference>
<evidence type="ECO:0000256" key="4">
    <source>
        <dbReference type="ARBA" id="ARBA00022723"/>
    </source>
</evidence>
<evidence type="ECO:0000313" key="12">
    <source>
        <dbReference type="Proteomes" id="UP000516437"/>
    </source>
</evidence>
<proteinExistence type="predicted"/>
<feature type="compositionally biased region" description="Polar residues" evidence="9">
    <location>
        <begin position="77"/>
        <end position="95"/>
    </location>
</feature>
<dbReference type="InterPro" id="IPR015655">
    <property type="entry name" value="PP2C"/>
</dbReference>
<keyword evidence="6" id="KW-0460">Magnesium</keyword>
<dbReference type="PROSITE" id="PS01032">
    <property type="entry name" value="PPM_1"/>
    <property type="match status" value="1"/>
</dbReference>
<organism evidence="11 12">
    <name type="scientific">Morella rubra</name>
    <name type="common">Chinese bayberry</name>
    <dbReference type="NCBI Taxonomy" id="262757"/>
    <lineage>
        <taxon>Eukaryota</taxon>
        <taxon>Viridiplantae</taxon>
        <taxon>Streptophyta</taxon>
        <taxon>Embryophyta</taxon>
        <taxon>Tracheophyta</taxon>
        <taxon>Spermatophyta</taxon>
        <taxon>Magnoliopsida</taxon>
        <taxon>eudicotyledons</taxon>
        <taxon>Gunneridae</taxon>
        <taxon>Pentapetalae</taxon>
        <taxon>rosids</taxon>
        <taxon>fabids</taxon>
        <taxon>Fagales</taxon>
        <taxon>Myricaceae</taxon>
        <taxon>Morella</taxon>
    </lineage>
</organism>
<protein>
    <recommendedName>
        <fullName evidence="3">protein-serine/threonine phosphatase</fullName>
        <ecNumber evidence="3">3.1.3.16</ecNumber>
    </recommendedName>
</protein>
<dbReference type="AlphaFoldDB" id="A0A6A1V102"/>
<dbReference type="EMBL" id="RXIC02000025">
    <property type="protein sequence ID" value="KAB1206251.1"/>
    <property type="molecule type" value="Genomic_DNA"/>
</dbReference>
<reference evidence="11 12" key="1">
    <citation type="journal article" date="2019" name="Plant Biotechnol. J.">
        <title>The red bayberry genome and genetic basis of sex determination.</title>
        <authorList>
            <person name="Jia H.M."/>
            <person name="Jia H.J."/>
            <person name="Cai Q.L."/>
            <person name="Wang Y."/>
            <person name="Zhao H.B."/>
            <person name="Yang W.F."/>
            <person name="Wang G.Y."/>
            <person name="Li Y.H."/>
            <person name="Zhan D.L."/>
            <person name="Shen Y.T."/>
            <person name="Niu Q.F."/>
            <person name="Chang L."/>
            <person name="Qiu J."/>
            <person name="Zhao L."/>
            <person name="Xie H.B."/>
            <person name="Fu W.Y."/>
            <person name="Jin J."/>
            <person name="Li X.W."/>
            <person name="Jiao Y."/>
            <person name="Zhou C.C."/>
            <person name="Tu T."/>
            <person name="Chai C.Y."/>
            <person name="Gao J.L."/>
            <person name="Fan L.J."/>
            <person name="van de Weg E."/>
            <person name="Wang J.Y."/>
            <person name="Gao Z.S."/>
        </authorList>
    </citation>
    <scope>NUCLEOTIDE SEQUENCE [LARGE SCALE GENOMIC DNA]</scope>
    <source>
        <tissue evidence="11">Leaves</tissue>
    </source>
</reference>
<evidence type="ECO:0000256" key="3">
    <source>
        <dbReference type="ARBA" id="ARBA00013081"/>
    </source>
</evidence>
<evidence type="ECO:0000256" key="7">
    <source>
        <dbReference type="ARBA" id="ARBA00022912"/>
    </source>
</evidence>
<dbReference type="Pfam" id="PF00481">
    <property type="entry name" value="PP2C"/>
    <property type="match status" value="1"/>
</dbReference>
<evidence type="ECO:0000256" key="5">
    <source>
        <dbReference type="ARBA" id="ARBA00022801"/>
    </source>
</evidence>
<dbReference type="InterPro" id="IPR036457">
    <property type="entry name" value="PPM-type-like_dom_sf"/>
</dbReference>
<feature type="compositionally biased region" description="Basic and acidic residues" evidence="9">
    <location>
        <begin position="61"/>
        <end position="74"/>
    </location>
</feature>
<evidence type="ECO:0000256" key="8">
    <source>
        <dbReference type="ARBA" id="ARBA00023211"/>
    </source>
</evidence>
<dbReference type="EC" id="3.1.3.16" evidence="3"/>
<evidence type="ECO:0000256" key="9">
    <source>
        <dbReference type="SAM" id="MobiDB-lite"/>
    </source>
</evidence>
<dbReference type="GO" id="GO:0046872">
    <property type="term" value="F:metal ion binding"/>
    <property type="evidence" value="ECO:0007669"/>
    <property type="project" value="UniProtKB-KW"/>
</dbReference>
<evidence type="ECO:0000259" key="10">
    <source>
        <dbReference type="Pfam" id="PF00481"/>
    </source>
</evidence>
<keyword evidence="12" id="KW-1185">Reference proteome</keyword>
<dbReference type="InterPro" id="IPR001932">
    <property type="entry name" value="PPM-type_phosphatase-like_dom"/>
</dbReference>
<feature type="region of interest" description="Disordered" evidence="9">
    <location>
        <begin position="61"/>
        <end position="95"/>
    </location>
</feature>
<comment type="cofactor">
    <cofactor evidence="2">
        <name>Mg(2+)</name>
        <dbReference type="ChEBI" id="CHEBI:18420"/>
    </cofactor>
</comment>
<evidence type="ECO:0000256" key="2">
    <source>
        <dbReference type="ARBA" id="ARBA00001946"/>
    </source>
</evidence>
<dbReference type="GO" id="GO:0004722">
    <property type="term" value="F:protein serine/threonine phosphatase activity"/>
    <property type="evidence" value="ECO:0007669"/>
    <property type="project" value="UniProtKB-EC"/>
</dbReference>
<keyword evidence="8" id="KW-0464">Manganese</keyword>
<evidence type="ECO:0000256" key="6">
    <source>
        <dbReference type="ARBA" id="ARBA00022842"/>
    </source>
</evidence>
<sequence length="196" mass="22152">MRDKPKPKSDHFPVAMALDSGEQSQLAVTGVKNTRLKRLKVRRLNYTCRTKMNVEMVKQLEEKKKKEDSHDPAKNRISFSMSSTSEKGVVTSSQRDSSEKFSAYGSVSIIGRRREMEDALTVELGLMTKSNDSRDGTCTRYDFFGVYDGHGGAHVARACEKRLHGVLVAEVGEHPGEGVEYWERVMEGCFGKWTRR</sequence>
<comment type="cofactor">
    <cofactor evidence="1">
        <name>Mn(2+)</name>
        <dbReference type="ChEBI" id="CHEBI:29035"/>
    </cofactor>
</comment>
<dbReference type="SUPFAM" id="SSF81606">
    <property type="entry name" value="PP2C-like"/>
    <property type="match status" value="1"/>
</dbReference>
<evidence type="ECO:0000313" key="11">
    <source>
        <dbReference type="EMBL" id="KAB1206251.1"/>
    </source>
</evidence>
<keyword evidence="4" id="KW-0479">Metal-binding</keyword>
<name>A0A6A1V102_9ROSI</name>
<comment type="caution">
    <text evidence="11">The sequence shown here is derived from an EMBL/GenBank/DDBJ whole genome shotgun (WGS) entry which is preliminary data.</text>
</comment>
<accession>A0A6A1V102</accession>
<dbReference type="OrthoDB" id="1742618at2759"/>
<dbReference type="Gene3D" id="3.60.40.10">
    <property type="entry name" value="PPM-type phosphatase domain"/>
    <property type="match status" value="1"/>
</dbReference>
<keyword evidence="5" id="KW-0378">Hydrolase</keyword>
<keyword evidence="7" id="KW-0904">Protein phosphatase</keyword>
<evidence type="ECO:0000256" key="1">
    <source>
        <dbReference type="ARBA" id="ARBA00001936"/>
    </source>
</evidence>
<gene>
    <name evidence="11" type="ORF">CJ030_MR7G014396</name>
</gene>
<dbReference type="PANTHER" id="PTHR47992">
    <property type="entry name" value="PROTEIN PHOSPHATASE"/>
    <property type="match status" value="1"/>
</dbReference>